<evidence type="ECO:0000256" key="5">
    <source>
        <dbReference type="ARBA" id="ARBA00022673"/>
    </source>
</evidence>
<comment type="caution">
    <text evidence="17">The sequence shown here is derived from an EMBL/GenBank/DDBJ whole genome shotgun (WGS) entry which is preliminary data.</text>
</comment>
<dbReference type="STRING" id="35525.A0A164XTD7"/>
<evidence type="ECO:0000256" key="15">
    <source>
        <dbReference type="RuleBase" id="RU367035"/>
    </source>
</evidence>
<keyword evidence="3 15" id="KW-0813">Transport</keyword>
<comment type="catalytic activity">
    <reaction evidence="14">
        <text>Ca(2+)(in) = Ca(2+)(out)</text>
        <dbReference type="Rhea" id="RHEA:29671"/>
        <dbReference type="ChEBI" id="CHEBI:29108"/>
    </reaction>
</comment>
<dbReference type="Proteomes" id="UP000076858">
    <property type="component" value="Unassembled WGS sequence"/>
</dbReference>
<comment type="domain">
    <text evidence="15">The selectivity filter, in which calcium ions are arranged in single file, is composed of two acidic rings separated by one helical turn along the central axis of the channel pore.</text>
</comment>
<evidence type="ECO:0000313" key="17">
    <source>
        <dbReference type="EMBL" id="KZS14549.1"/>
    </source>
</evidence>
<evidence type="ECO:0000256" key="3">
    <source>
        <dbReference type="ARBA" id="ARBA00022448"/>
    </source>
</evidence>
<keyword evidence="7 15" id="KW-0999">Mitochondrion inner membrane</keyword>
<dbReference type="InterPro" id="IPR039055">
    <property type="entry name" value="MCU_fam"/>
</dbReference>
<gene>
    <name evidence="17" type="ORF">APZ42_019876</name>
</gene>
<evidence type="ECO:0000256" key="4">
    <source>
        <dbReference type="ARBA" id="ARBA00022568"/>
    </source>
</evidence>
<evidence type="ECO:0000256" key="6">
    <source>
        <dbReference type="ARBA" id="ARBA00022692"/>
    </source>
</evidence>
<evidence type="ECO:0000256" key="12">
    <source>
        <dbReference type="ARBA" id="ARBA00023136"/>
    </source>
</evidence>
<evidence type="ECO:0000313" key="18">
    <source>
        <dbReference type="Proteomes" id="UP000076858"/>
    </source>
</evidence>
<name>A0A164XTD7_9CRUS</name>
<evidence type="ECO:0000256" key="8">
    <source>
        <dbReference type="ARBA" id="ARBA00022837"/>
    </source>
</evidence>
<dbReference type="GO" id="GO:0015292">
    <property type="term" value="F:uniporter activity"/>
    <property type="evidence" value="ECO:0007669"/>
    <property type="project" value="UniProtKB-UniRule"/>
</dbReference>
<keyword evidence="10 15" id="KW-0406">Ion transport</keyword>
<protein>
    <recommendedName>
        <fullName evidence="15">Calcium uniporter protein</fullName>
    </recommendedName>
</protein>
<feature type="domain" description="Calcium uniporter protein C-terminal" evidence="16">
    <location>
        <begin position="1"/>
        <end position="58"/>
    </location>
</feature>
<dbReference type="Pfam" id="PF04678">
    <property type="entry name" value="MCU"/>
    <property type="match status" value="1"/>
</dbReference>
<keyword evidence="11 15" id="KW-0496">Mitochondrion</keyword>
<comment type="subcellular location">
    <subcellularLocation>
        <location evidence="1 15">Mitochondrion inner membrane</location>
        <topology evidence="1 15">Multi-pass membrane protein</topology>
    </subcellularLocation>
</comment>
<organism evidence="17 18">
    <name type="scientific">Daphnia magna</name>
    <dbReference type="NCBI Taxonomy" id="35525"/>
    <lineage>
        <taxon>Eukaryota</taxon>
        <taxon>Metazoa</taxon>
        <taxon>Ecdysozoa</taxon>
        <taxon>Arthropoda</taxon>
        <taxon>Crustacea</taxon>
        <taxon>Branchiopoda</taxon>
        <taxon>Diplostraca</taxon>
        <taxon>Cladocera</taxon>
        <taxon>Anomopoda</taxon>
        <taxon>Daphniidae</taxon>
        <taxon>Daphnia</taxon>
    </lineage>
</organism>
<comment type="similarity">
    <text evidence="2 15">Belongs to the MCU (TC 1.A.77) family.</text>
</comment>
<evidence type="ECO:0000259" key="16">
    <source>
        <dbReference type="Pfam" id="PF04678"/>
    </source>
</evidence>
<dbReference type="GO" id="GO:0005262">
    <property type="term" value="F:calcium channel activity"/>
    <property type="evidence" value="ECO:0007669"/>
    <property type="project" value="UniProtKB-UniRule"/>
</dbReference>
<keyword evidence="18" id="KW-1185">Reference proteome</keyword>
<evidence type="ECO:0000256" key="2">
    <source>
        <dbReference type="ARBA" id="ARBA00005653"/>
    </source>
</evidence>
<evidence type="ECO:0000256" key="14">
    <source>
        <dbReference type="ARBA" id="ARBA00036634"/>
    </source>
</evidence>
<keyword evidence="12" id="KW-0472">Membrane</keyword>
<keyword evidence="6" id="KW-0812">Transmembrane</keyword>
<reference evidence="17 18" key="1">
    <citation type="submission" date="2016-03" db="EMBL/GenBank/DDBJ databases">
        <title>EvidentialGene: Evidence-directed Construction of Genes on Genomes.</title>
        <authorList>
            <person name="Gilbert D.G."/>
            <person name="Choi J.-H."/>
            <person name="Mockaitis K."/>
            <person name="Colbourne J."/>
            <person name="Pfrender M."/>
        </authorList>
    </citation>
    <scope>NUCLEOTIDE SEQUENCE [LARGE SCALE GENOMIC DNA]</scope>
    <source>
        <strain evidence="17 18">Xinb3</strain>
        <tissue evidence="17">Complete organism</tissue>
    </source>
</reference>
<dbReference type="GO" id="GO:0036444">
    <property type="term" value="P:calcium import into the mitochondrion"/>
    <property type="evidence" value="ECO:0007669"/>
    <property type="project" value="TreeGrafter"/>
</dbReference>
<keyword evidence="8 15" id="KW-0106">Calcium</keyword>
<evidence type="ECO:0000256" key="9">
    <source>
        <dbReference type="ARBA" id="ARBA00022989"/>
    </source>
</evidence>
<evidence type="ECO:0000256" key="7">
    <source>
        <dbReference type="ARBA" id="ARBA00022792"/>
    </source>
</evidence>
<dbReference type="OrthoDB" id="278338at2759"/>
<evidence type="ECO:0000256" key="13">
    <source>
        <dbReference type="ARBA" id="ARBA00023303"/>
    </source>
</evidence>
<dbReference type="InterPro" id="IPR006769">
    <property type="entry name" value="MCU_C"/>
</dbReference>
<proteinExistence type="inferred from homology"/>
<keyword evidence="9" id="KW-1133">Transmembrane helix</keyword>
<evidence type="ECO:0000256" key="11">
    <source>
        <dbReference type="ARBA" id="ARBA00023128"/>
    </source>
</evidence>
<dbReference type="GO" id="GO:1990246">
    <property type="term" value="C:uniplex complex"/>
    <property type="evidence" value="ECO:0007669"/>
    <property type="project" value="TreeGrafter"/>
</dbReference>
<dbReference type="PANTHER" id="PTHR13462">
    <property type="entry name" value="CALCIUM UNIPORTER PROTEIN, MITOCHONDRIAL"/>
    <property type="match status" value="1"/>
</dbReference>
<dbReference type="GO" id="GO:0051560">
    <property type="term" value="P:mitochondrial calcium ion homeostasis"/>
    <property type="evidence" value="ECO:0007669"/>
    <property type="project" value="UniProtKB-UniRule"/>
</dbReference>
<sequence length="124" mass="14368">MEPITYFVTYGTSIACFAYYVLTKQEYVLPDVRDREYLLQFHKKAKKVGMNVAEYNRLQNSIAQVENDLKRLQDPLRVHHPPTGTKPFDPADMGSCGDHQLVATSLWNRTQLRLQNLLRTSKPQ</sequence>
<dbReference type="EMBL" id="LRGB01000944">
    <property type="protein sequence ID" value="KZS14549.1"/>
    <property type="molecule type" value="Genomic_DNA"/>
</dbReference>
<keyword evidence="13 15" id="KW-0407">Ion channel</keyword>
<dbReference type="AlphaFoldDB" id="A0A164XTD7"/>
<dbReference type="PANTHER" id="PTHR13462:SF10">
    <property type="entry name" value="CALCIUM UNIPORTER PROTEIN, MITOCHONDRIAL"/>
    <property type="match status" value="1"/>
</dbReference>
<comment type="function">
    <text evidence="15">Mitochondrial inner membrane calcium uniporter that mediates calcium uptake into mitochondria. Mitochondrial calcium homeostasis plays key roles in cellular physiology and regulates cell bioenergetics, cytoplasmic calcium signals and activation of cell death pathways.</text>
</comment>
<accession>A0A164XTD7</accession>
<evidence type="ECO:0000256" key="1">
    <source>
        <dbReference type="ARBA" id="ARBA00004448"/>
    </source>
</evidence>
<evidence type="ECO:0000256" key="10">
    <source>
        <dbReference type="ARBA" id="ARBA00023065"/>
    </source>
</evidence>
<keyword evidence="4 15" id="KW-0109">Calcium transport</keyword>
<keyword evidence="5 15" id="KW-0107">Calcium channel</keyword>